<evidence type="ECO:0000256" key="2">
    <source>
        <dbReference type="ARBA" id="ARBA00022617"/>
    </source>
</evidence>
<keyword evidence="12" id="KW-1185">Reference proteome</keyword>
<dbReference type="STRING" id="407036.SAMN05216243_1732"/>
<comment type="PTM">
    <text evidence="6">Binds 1 heme c group covalently per subunit.</text>
</comment>
<evidence type="ECO:0000256" key="9">
    <source>
        <dbReference type="SAM" id="SignalP"/>
    </source>
</evidence>
<evidence type="ECO:0000256" key="4">
    <source>
        <dbReference type="ARBA" id="ARBA00022982"/>
    </source>
</evidence>
<evidence type="ECO:0000256" key="6">
    <source>
        <dbReference type="PIRSR" id="PIRSR000025-1"/>
    </source>
</evidence>
<keyword evidence="3 7" id="KW-0479">Metal-binding</keyword>
<dbReference type="PROSITE" id="PS51007">
    <property type="entry name" value="CYTC"/>
    <property type="match status" value="1"/>
</dbReference>
<evidence type="ECO:0000259" key="10">
    <source>
        <dbReference type="PROSITE" id="PS51007"/>
    </source>
</evidence>
<dbReference type="Proteomes" id="UP000198694">
    <property type="component" value="Unassembled WGS sequence"/>
</dbReference>
<dbReference type="EMBL" id="FNFL01000002">
    <property type="protein sequence ID" value="SDK04378.1"/>
    <property type="molecule type" value="Genomic_DNA"/>
</dbReference>
<dbReference type="PANTHER" id="PTHR37823">
    <property type="entry name" value="CYTOCHROME C-553-LIKE"/>
    <property type="match status" value="1"/>
</dbReference>
<organism evidence="11 12">
    <name type="scientific">Sediminibacillus albus</name>
    <dbReference type="NCBI Taxonomy" id="407036"/>
    <lineage>
        <taxon>Bacteria</taxon>
        <taxon>Bacillati</taxon>
        <taxon>Bacillota</taxon>
        <taxon>Bacilli</taxon>
        <taxon>Bacillales</taxon>
        <taxon>Bacillaceae</taxon>
        <taxon>Sediminibacillus</taxon>
    </lineage>
</organism>
<feature type="binding site" description="axial binding residue" evidence="7">
    <location>
        <position position="66"/>
    </location>
    <ligand>
        <name>heme c</name>
        <dbReference type="ChEBI" id="CHEBI:61717"/>
    </ligand>
    <ligandPart>
        <name>Fe</name>
        <dbReference type="ChEBI" id="CHEBI:18248"/>
    </ligandPart>
</feature>
<dbReference type="InterPro" id="IPR012218">
    <property type="entry name" value="Cyt_c_BACSU-c550-type"/>
</dbReference>
<evidence type="ECO:0000256" key="3">
    <source>
        <dbReference type="ARBA" id="ARBA00022723"/>
    </source>
</evidence>
<dbReference type="InterPro" id="IPR051811">
    <property type="entry name" value="Cytochrome_c550/c551-like"/>
</dbReference>
<keyword evidence="5 7" id="KW-0408">Iron</keyword>
<keyword evidence="4" id="KW-0249">Electron transport</keyword>
<dbReference type="GO" id="GO:0016020">
    <property type="term" value="C:membrane"/>
    <property type="evidence" value="ECO:0007669"/>
    <property type="project" value="InterPro"/>
</dbReference>
<evidence type="ECO:0000256" key="7">
    <source>
        <dbReference type="PIRSR" id="PIRSR000025-2"/>
    </source>
</evidence>
<feature type="domain" description="Cytochrome c" evidence="10">
    <location>
        <begin position="49"/>
        <end position="122"/>
    </location>
</feature>
<name>A0A1G8YNM4_9BACI</name>
<evidence type="ECO:0000313" key="11">
    <source>
        <dbReference type="EMBL" id="SDK04378.1"/>
    </source>
</evidence>
<dbReference type="InterPro" id="IPR036909">
    <property type="entry name" value="Cyt_c-like_dom_sf"/>
</dbReference>
<gene>
    <name evidence="11" type="ORF">SAMN05216243_1732</name>
</gene>
<dbReference type="RefSeq" id="WP_281241686.1">
    <property type="nucleotide sequence ID" value="NZ_FNFL01000002.1"/>
</dbReference>
<dbReference type="GO" id="GO:0009055">
    <property type="term" value="F:electron transfer activity"/>
    <property type="evidence" value="ECO:0007669"/>
    <property type="project" value="InterPro"/>
</dbReference>
<dbReference type="Gene3D" id="1.10.760.10">
    <property type="entry name" value="Cytochrome c-like domain"/>
    <property type="match status" value="1"/>
</dbReference>
<feature type="binding site" description="covalent" evidence="6">
    <location>
        <position position="62"/>
    </location>
    <ligand>
        <name>heme c</name>
        <dbReference type="ChEBI" id="CHEBI:61717"/>
    </ligand>
</feature>
<feature type="compositionally biased region" description="Polar residues" evidence="8">
    <location>
        <begin position="43"/>
        <end position="53"/>
    </location>
</feature>
<dbReference type="InterPro" id="IPR009056">
    <property type="entry name" value="Cyt_c-like_dom"/>
</dbReference>
<reference evidence="11 12" key="1">
    <citation type="submission" date="2016-10" db="EMBL/GenBank/DDBJ databases">
        <authorList>
            <person name="de Groot N.N."/>
        </authorList>
    </citation>
    <scope>NUCLEOTIDE SEQUENCE [LARGE SCALE GENOMIC DNA]</scope>
    <source>
        <strain evidence="11 12">CGMCC 1.6502</strain>
    </source>
</reference>
<dbReference type="PANTHER" id="PTHR37823:SF3">
    <property type="entry name" value="CYTOCHROME C-551"/>
    <property type="match status" value="1"/>
</dbReference>
<accession>A0A1G8YNM4</accession>
<evidence type="ECO:0000313" key="12">
    <source>
        <dbReference type="Proteomes" id="UP000198694"/>
    </source>
</evidence>
<feature type="binding site" description="axial binding residue" evidence="7">
    <location>
        <position position="101"/>
    </location>
    <ligand>
        <name>heme c</name>
        <dbReference type="ChEBI" id="CHEBI:61717"/>
    </ligand>
    <ligandPart>
        <name>Fe</name>
        <dbReference type="ChEBI" id="CHEBI:18248"/>
    </ligandPart>
</feature>
<dbReference type="Pfam" id="PF13442">
    <property type="entry name" value="Cytochrome_CBB3"/>
    <property type="match status" value="1"/>
</dbReference>
<keyword evidence="9" id="KW-0732">Signal</keyword>
<sequence length="122" mass="12495">MRKLLLGAICGIGLMLTACGSSQESDESAQSSDGNASEEVADSGNSDGINTQAAEEEYKKSCQSCHGADLSGAVGPDLTEVGSKYSEEEILEIIEKGKGGMPPGRAAGEDAALLAAWLAEKE</sequence>
<dbReference type="AlphaFoldDB" id="A0A1G8YNM4"/>
<dbReference type="PIRSF" id="PIRSF000025">
    <property type="entry name" value="Cytc_Bsub_c550"/>
    <property type="match status" value="1"/>
</dbReference>
<feature type="signal peptide" evidence="9">
    <location>
        <begin position="1"/>
        <end position="20"/>
    </location>
</feature>
<keyword evidence="2 6" id="KW-0349">Heme</keyword>
<feature type="binding site" description="covalent" evidence="6">
    <location>
        <position position="65"/>
    </location>
    <ligand>
        <name>heme c</name>
        <dbReference type="ChEBI" id="CHEBI:61717"/>
    </ligand>
</feature>
<feature type="region of interest" description="Disordered" evidence="8">
    <location>
        <begin position="21"/>
        <end position="55"/>
    </location>
</feature>
<evidence type="ECO:0000256" key="1">
    <source>
        <dbReference type="ARBA" id="ARBA00022448"/>
    </source>
</evidence>
<evidence type="ECO:0000256" key="8">
    <source>
        <dbReference type="SAM" id="MobiDB-lite"/>
    </source>
</evidence>
<evidence type="ECO:0000256" key="5">
    <source>
        <dbReference type="ARBA" id="ARBA00023004"/>
    </source>
</evidence>
<protein>
    <submittedName>
        <fullName evidence="11">Cytochrome c551</fullName>
    </submittedName>
</protein>
<keyword evidence="1" id="KW-0813">Transport</keyword>
<feature type="compositionally biased region" description="Low complexity" evidence="8">
    <location>
        <begin position="21"/>
        <end position="34"/>
    </location>
</feature>
<dbReference type="SUPFAM" id="SSF46626">
    <property type="entry name" value="Cytochrome c"/>
    <property type="match status" value="1"/>
</dbReference>
<dbReference type="GO" id="GO:0005506">
    <property type="term" value="F:iron ion binding"/>
    <property type="evidence" value="ECO:0007669"/>
    <property type="project" value="InterPro"/>
</dbReference>
<dbReference type="GO" id="GO:0020037">
    <property type="term" value="F:heme binding"/>
    <property type="evidence" value="ECO:0007669"/>
    <property type="project" value="InterPro"/>
</dbReference>
<dbReference type="PROSITE" id="PS51257">
    <property type="entry name" value="PROKAR_LIPOPROTEIN"/>
    <property type="match status" value="1"/>
</dbReference>
<feature type="chain" id="PRO_5038697850" evidence="9">
    <location>
        <begin position="21"/>
        <end position="122"/>
    </location>
</feature>
<proteinExistence type="predicted"/>